<dbReference type="PANTHER" id="PTHR30472">
    <property type="entry name" value="FERRIC ENTEROBACTIN TRANSPORT SYSTEM PERMEASE PROTEIN"/>
    <property type="match status" value="1"/>
</dbReference>
<feature type="transmembrane region" description="Helical" evidence="8">
    <location>
        <begin position="275"/>
        <end position="296"/>
    </location>
</feature>
<organism evidence="9 10">
    <name type="scientific">Lachnospira pectinoschiza</name>
    <dbReference type="NCBI Taxonomy" id="28052"/>
    <lineage>
        <taxon>Bacteria</taxon>
        <taxon>Bacillati</taxon>
        <taxon>Bacillota</taxon>
        <taxon>Clostridia</taxon>
        <taxon>Lachnospirales</taxon>
        <taxon>Lachnospiraceae</taxon>
        <taxon>Lachnospira</taxon>
    </lineage>
</organism>
<dbReference type="GO" id="GO:0033214">
    <property type="term" value="P:siderophore-iron import into cell"/>
    <property type="evidence" value="ECO:0007669"/>
    <property type="project" value="TreeGrafter"/>
</dbReference>
<keyword evidence="3" id="KW-0813">Transport</keyword>
<dbReference type="EMBL" id="FNHZ01000010">
    <property type="protein sequence ID" value="SDN28109.1"/>
    <property type="molecule type" value="Genomic_DNA"/>
</dbReference>
<evidence type="ECO:0000256" key="4">
    <source>
        <dbReference type="ARBA" id="ARBA00022475"/>
    </source>
</evidence>
<evidence type="ECO:0000256" key="8">
    <source>
        <dbReference type="SAM" id="Phobius"/>
    </source>
</evidence>
<feature type="transmembrane region" description="Helical" evidence="8">
    <location>
        <begin position="90"/>
        <end position="109"/>
    </location>
</feature>
<evidence type="ECO:0000256" key="1">
    <source>
        <dbReference type="ARBA" id="ARBA00004651"/>
    </source>
</evidence>
<dbReference type="PANTHER" id="PTHR30472:SF1">
    <property type="entry name" value="FE(3+) DICITRATE TRANSPORT SYSTEM PERMEASE PROTEIN FECC-RELATED"/>
    <property type="match status" value="1"/>
</dbReference>
<feature type="transmembrane region" description="Helical" evidence="8">
    <location>
        <begin position="236"/>
        <end position="263"/>
    </location>
</feature>
<dbReference type="FunFam" id="1.10.3470.10:FF:000001">
    <property type="entry name" value="Vitamin B12 ABC transporter permease BtuC"/>
    <property type="match status" value="1"/>
</dbReference>
<dbReference type="Proteomes" id="UP000187651">
    <property type="component" value="Unassembled WGS sequence"/>
</dbReference>
<evidence type="ECO:0000256" key="7">
    <source>
        <dbReference type="ARBA" id="ARBA00023136"/>
    </source>
</evidence>
<reference evidence="10" key="1">
    <citation type="submission" date="2016-10" db="EMBL/GenBank/DDBJ databases">
        <authorList>
            <person name="Varghese N."/>
            <person name="Submissions S."/>
        </authorList>
    </citation>
    <scope>NUCLEOTIDE SEQUENCE [LARGE SCALE GENOMIC DNA]</scope>
    <source>
        <strain evidence="10">M83</strain>
    </source>
</reference>
<dbReference type="Gene3D" id="1.10.3470.10">
    <property type="entry name" value="ABC transporter involved in vitamin B12 uptake, BtuC"/>
    <property type="match status" value="1"/>
</dbReference>
<dbReference type="OrthoDB" id="9792889at2"/>
<accession>A0A1H0A2Z9</accession>
<dbReference type="InterPro" id="IPR000522">
    <property type="entry name" value="ABC_transptr_permease_BtuC"/>
</dbReference>
<dbReference type="InterPro" id="IPR037294">
    <property type="entry name" value="ABC_BtuC-like"/>
</dbReference>
<dbReference type="AlphaFoldDB" id="A0A1H0A2Z9"/>
<keyword evidence="10" id="KW-1185">Reference proteome</keyword>
<proteinExistence type="inferred from homology"/>
<name>A0A1H0A2Z9_9FIRM</name>
<evidence type="ECO:0000256" key="5">
    <source>
        <dbReference type="ARBA" id="ARBA00022692"/>
    </source>
</evidence>
<evidence type="ECO:0000256" key="6">
    <source>
        <dbReference type="ARBA" id="ARBA00022989"/>
    </source>
</evidence>
<keyword evidence="4" id="KW-1003">Cell membrane</keyword>
<dbReference type="GO" id="GO:0022857">
    <property type="term" value="F:transmembrane transporter activity"/>
    <property type="evidence" value="ECO:0007669"/>
    <property type="project" value="InterPro"/>
</dbReference>
<evidence type="ECO:0000256" key="3">
    <source>
        <dbReference type="ARBA" id="ARBA00022448"/>
    </source>
</evidence>
<evidence type="ECO:0000313" key="10">
    <source>
        <dbReference type="Proteomes" id="UP000187651"/>
    </source>
</evidence>
<feature type="transmembrane region" description="Helical" evidence="8">
    <location>
        <begin position="115"/>
        <end position="136"/>
    </location>
</feature>
<dbReference type="Pfam" id="PF01032">
    <property type="entry name" value="FecCD"/>
    <property type="match status" value="1"/>
</dbReference>
<dbReference type="SUPFAM" id="SSF81345">
    <property type="entry name" value="ABC transporter involved in vitamin B12 uptake, BtuC"/>
    <property type="match status" value="1"/>
</dbReference>
<feature type="transmembrane region" description="Helical" evidence="8">
    <location>
        <begin position="308"/>
        <end position="325"/>
    </location>
</feature>
<gene>
    <name evidence="9" type="ORF">SAMN05216544_2323</name>
</gene>
<feature type="transmembrane region" description="Helical" evidence="8">
    <location>
        <begin position="148"/>
        <end position="168"/>
    </location>
</feature>
<dbReference type="CDD" id="cd06550">
    <property type="entry name" value="TM_ABC_iron-siderophores_like"/>
    <property type="match status" value="1"/>
</dbReference>
<comment type="similarity">
    <text evidence="2">Belongs to the binding-protein-dependent transport system permease family. FecCD subfamily.</text>
</comment>
<keyword evidence="7 8" id="KW-0472">Membrane</keyword>
<dbReference type="RefSeq" id="WP_074522271.1">
    <property type="nucleotide sequence ID" value="NZ_FNHZ01000010.1"/>
</dbReference>
<evidence type="ECO:0000313" key="9">
    <source>
        <dbReference type="EMBL" id="SDN28109.1"/>
    </source>
</evidence>
<feature type="transmembrane region" description="Helical" evidence="8">
    <location>
        <begin position="195"/>
        <end position="215"/>
    </location>
</feature>
<feature type="transmembrane region" description="Helical" evidence="8">
    <location>
        <begin position="7"/>
        <end position="29"/>
    </location>
</feature>
<keyword evidence="6 8" id="KW-1133">Transmembrane helix</keyword>
<keyword evidence="5 8" id="KW-0812">Transmembrane</keyword>
<protein>
    <submittedName>
        <fullName evidence="9">Iron complex transport system permease protein</fullName>
    </submittedName>
</protein>
<evidence type="ECO:0000256" key="2">
    <source>
        <dbReference type="ARBA" id="ARBA00007935"/>
    </source>
</evidence>
<dbReference type="GO" id="GO:0005886">
    <property type="term" value="C:plasma membrane"/>
    <property type="evidence" value="ECO:0007669"/>
    <property type="project" value="UniProtKB-SubCell"/>
</dbReference>
<sequence>MKNKKIAFVFFLGILILMIAAFVSISYGAKSVAFLDVAKAVFGGKSADYNINVVKARIPRTIFGIIAGASLSISGVLMQSITKNPIADPSILGVNSGASLFIVLGITFLNIQSKISYIGLAFLGAMLAALLVYRLASFGFGGATPIKLALSGSAISIALSSVISMIVMPNSNVMTTYRFWQIGSIGGTNYEDIKLILPITILAIVVSLCMSNSLNTLSLSEETAIALGLNVNRTKIIAAICGVLLCATSTALAGPISFIGLMVPHFVRMLIGSNHAPLIAISAVYGSSILLFSDVLGRILGRPAELESGIMTALIGAPVFIFLVRKAKVSNL</sequence>
<comment type="subcellular location">
    <subcellularLocation>
        <location evidence="1">Cell membrane</location>
        <topology evidence="1">Multi-pass membrane protein</topology>
    </subcellularLocation>
</comment>